<dbReference type="OrthoDB" id="924261at2"/>
<name>A0A1I1J474_9BACT</name>
<accession>A0A1I1J474</accession>
<dbReference type="EMBL" id="FOLQ01000001">
    <property type="protein sequence ID" value="SFC41408.1"/>
    <property type="molecule type" value="Genomic_DNA"/>
</dbReference>
<dbReference type="Proteomes" id="UP000198598">
    <property type="component" value="Unassembled WGS sequence"/>
</dbReference>
<dbReference type="AlphaFoldDB" id="A0A1I1J474"/>
<organism evidence="1 2">
    <name type="scientific">Spirosoma endophyticum</name>
    <dbReference type="NCBI Taxonomy" id="662367"/>
    <lineage>
        <taxon>Bacteria</taxon>
        <taxon>Pseudomonadati</taxon>
        <taxon>Bacteroidota</taxon>
        <taxon>Cytophagia</taxon>
        <taxon>Cytophagales</taxon>
        <taxon>Cytophagaceae</taxon>
        <taxon>Spirosoma</taxon>
    </lineage>
</organism>
<reference evidence="1 2" key="1">
    <citation type="submission" date="2016-10" db="EMBL/GenBank/DDBJ databases">
        <authorList>
            <person name="de Groot N.N."/>
        </authorList>
    </citation>
    <scope>NUCLEOTIDE SEQUENCE [LARGE SCALE GENOMIC DNA]</scope>
    <source>
        <strain evidence="1 2">DSM 26130</strain>
    </source>
</reference>
<proteinExistence type="predicted"/>
<evidence type="ECO:0000313" key="2">
    <source>
        <dbReference type="Proteomes" id="UP000198598"/>
    </source>
</evidence>
<protein>
    <recommendedName>
        <fullName evidence="3">Outer membrane protein beta-barrel domain-containing protein</fullName>
    </recommendedName>
</protein>
<keyword evidence="2" id="KW-1185">Reference proteome</keyword>
<sequence>MPISYNFNKTENSSVPAVDNVLWGVGISPYFQRYWASTRSTPYTRVNAGYTHYNSESANNVNGGLTIGLAYMAGERFIIETSLANASVSYLTAEGLNGMSNNKIWNAGISTGLTGNFAVRYVLQ</sequence>
<evidence type="ECO:0000313" key="1">
    <source>
        <dbReference type="EMBL" id="SFC41408.1"/>
    </source>
</evidence>
<evidence type="ECO:0008006" key="3">
    <source>
        <dbReference type="Google" id="ProtNLM"/>
    </source>
</evidence>
<dbReference type="RefSeq" id="WP_093823520.1">
    <property type="nucleotide sequence ID" value="NZ_FOLQ01000001.1"/>
</dbReference>
<gene>
    <name evidence="1" type="ORF">SAMN05216167_1011045</name>
</gene>